<dbReference type="InterPro" id="IPR011990">
    <property type="entry name" value="TPR-like_helical_dom_sf"/>
</dbReference>
<dbReference type="AlphaFoldDB" id="A0A2P5IBR6"/>
<dbReference type="PANTHER" id="PTHR40375:SF2">
    <property type="entry name" value="SPORULATION-SPECIFIC PROTEIN 22"/>
    <property type="match status" value="1"/>
</dbReference>
<dbReference type="FunCoup" id="A0A2P5IBR6">
    <property type="interactions" value="25"/>
</dbReference>
<dbReference type="GO" id="GO:0051321">
    <property type="term" value="P:meiotic cell cycle"/>
    <property type="evidence" value="ECO:0007669"/>
    <property type="project" value="UniProtKB-KW"/>
</dbReference>
<dbReference type="GO" id="GO:0090173">
    <property type="term" value="P:regulation of synaptonemal complex assembly"/>
    <property type="evidence" value="ECO:0007669"/>
    <property type="project" value="InterPro"/>
</dbReference>
<evidence type="ECO:0000256" key="2">
    <source>
        <dbReference type="ARBA" id="ARBA00031845"/>
    </source>
</evidence>
<organism evidence="3 4">
    <name type="scientific">Diaporthe helianthi</name>
    <dbReference type="NCBI Taxonomy" id="158607"/>
    <lineage>
        <taxon>Eukaryota</taxon>
        <taxon>Fungi</taxon>
        <taxon>Dikarya</taxon>
        <taxon>Ascomycota</taxon>
        <taxon>Pezizomycotina</taxon>
        <taxon>Sordariomycetes</taxon>
        <taxon>Sordariomycetidae</taxon>
        <taxon>Diaporthales</taxon>
        <taxon>Diaporthaceae</taxon>
        <taxon>Diaporthe</taxon>
    </lineage>
</organism>
<sequence>MPKATNTAKGGGTAFGKLKKKEEILSFASDLRKRLPTDKNDSVASQTLLNKTQQQIQSLEKCSDKSQHDMLHDQEFEEVGTELWNTYQDDVQNARLALQKAADCHGRLQSITQTLQPEDAGQIVEMEAEWTVLRIGLAWRENQLDVAEHLFPQASDLIHKIKPISASNIIDTYFQIGHEMLSKGDLLMAEKWLQRAWDAINSRRLQELPRDAVELRMAILQSLVTVLLNLQTAESQHKAQNLVKYVESEVGDQPIVLLLNLEILNRSPAEVFDAEAYGNILRRMIRSFQPSESRFTVLAHHIRRVYGKSPGLGCVILDEFLSCLIKAGQSVWIDRTVVTRIFMTTHQRDFAGSMDEAEKSLSKLEPISPDASFSAQTLIWKKVEANYNQGQYGMAERWCRLALNPVFSNSGPVNRLKIQRKLLLCALAQNDVDTARSIFCNMSRDAREDPMTQYLMYKTTVRSGDRDSAAEHLEAIAKASPAHMHLLYACVAESRQGEDRLIAVDALKKVADTCDFRHPGPVHLPALLRTTIMLLHGLLEVKDEAQLQSTITDICNAFDAVARAAQESPEDASGKKLFDVRELEWFCQNSYNLGLKHAGDWGLQNVVQILTACVSIIQAFPDDMGAEVMADLALKSIFCDFLISSALVALARSQDNLEEQLQNYLLMRRHIAAADMSIQERIQSQSLDEVASRDLLNKLALLLAFDFEAAVALKCWKDLGEIVIKASACQNIESFKTMAGCILQARVPTEELFRVLRNIINEISALEPSDPAKLAKYTICLFQVVAPSNEDLAVRLLEEAYGMARDAHGVSHTPAAWPSKDLEWIVSTAYNHAVDLWGRDQREDWLWWAQKAISIAHFCDDGGYLEGNLQRKCAKLQLDKNGE</sequence>
<dbReference type="InParanoid" id="A0A2P5IBR6"/>
<reference evidence="3" key="1">
    <citation type="submission" date="2017-09" db="EMBL/GenBank/DDBJ databases">
        <title>Polyketide synthases of a Diaporthe helianthi virulent isolate.</title>
        <authorList>
            <person name="Baroncelli R."/>
        </authorList>
    </citation>
    <scope>NUCLEOTIDE SEQUENCE [LARGE SCALE GENOMIC DNA]</scope>
    <source>
        <strain evidence="3">7/96</strain>
    </source>
</reference>
<gene>
    <name evidence="3" type="ORF">DHEL01_v201659</name>
</gene>
<keyword evidence="4" id="KW-1185">Reference proteome</keyword>
<protein>
    <recommendedName>
        <fullName evidence="2">Protein ZIP4 homolog</fullName>
    </recommendedName>
</protein>
<name>A0A2P5IBR6_DIAHE</name>
<dbReference type="OrthoDB" id="65716at2759"/>
<evidence type="ECO:0000256" key="1">
    <source>
        <dbReference type="ARBA" id="ARBA00023254"/>
    </source>
</evidence>
<dbReference type="Pfam" id="PF08631">
    <property type="entry name" value="SPO22"/>
    <property type="match status" value="1"/>
</dbReference>
<comment type="caution">
    <text evidence="3">The sequence shown here is derived from an EMBL/GenBank/DDBJ whole genome shotgun (WGS) entry which is preliminary data.</text>
</comment>
<keyword evidence="1" id="KW-0469">Meiosis</keyword>
<dbReference type="InterPro" id="IPR039057">
    <property type="entry name" value="Spo22/ZIP4"/>
</dbReference>
<proteinExistence type="predicted"/>
<dbReference type="Proteomes" id="UP000094444">
    <property type="component" value="Unassembled WGS sequence"/>
</dbReference>
<evidence type="ECO:0000313" key="4">
    <source>
        <dbReference type="Proteomes" id="UP000094444"/>
    </source>
</evidence>
<dbReference type="InterPro" id="IPR013940">
    <property type="entry name" value="Spo22/ZIP4/TEX11"/>
</dbReference>
<accession>A0A2P5IBR6</accession>
<dbReference type="Gene3D" id="1.25.40.10">
    <property type="entry name" value="Tetratricopeptide repeat domain"/>
    <property type="match status" value="1"/>
</dbReference>
<dbReference type="STRING" id="158607.A0A2P5IBR6"/>
<dbReference type="PANTHER" id="PTHR40375">
    <property type="entry name" value="SPORULATION-SPECIFIC PROTEIN 22"/>
    <property type="match status" value="1"/>
</dbReference>
<evidence type="ECO:0000313" key="3">
    <source>
        <dbReference type="EMBL" id="POS79951.1"/>
    </source>
</evidence>
<dbReference type="EMBL" id="MAVT02000079">
    <property type="protein sequence ID" value="POS79951.1"/>
    <property type="molecule type" value="Genomic_DNA"/>
</dbReference>